<sequence length="81" mass="9052">MSWATGRAIAIKRLSCTVFCFGAIFNMIVLAREGLDSFGSRVVFFLVIFGICLLAAKLLYWFLDSVGLIHKRVKPLSQPQV</sequence>
<evidence type="ECO:0000256" key="5">
    <source>
        <dbReference type="ARBA" id="ARBA00023136"/>
    </source>
</evidence>
<reference evidence="7 8" key="1">
    <citation type="submission" date="2018-06" db="EMBL/GenBank/DDBJ databases">
        <authorList>
            <consortium name="Pathogen Informatics"/>
            <person name="Doyle S."/>
        </authorList>
    </citation>
    <scope>NUCLEOTIDE SEQUENCE [LARGE SCALE GENOMIC DNA]</scope>
    <source>
        <strain evidence="7 8">NCTC5047</strain>
    </source>
</reference>
<evidence type="ECO:0000313" key="8">
    <source>
        <dbReference type="Proteomes" id="UP000254340"/>
    </source>
</evidence>
<dbReference type="Pfam" id="PF06899">
    <property type="entry name" value="WzyE"/>
    <property type="match status" value="1"/>
</dbReference>
<name>A0A377XIR9_KLEPN</name>
<dbReference type="GO" id="GO:0009246">
    <property type="term" value="P:enterobacterial common antigen biosynthetic process"/>
    <property type="evidence" value="ECO:0007669"/>
    <property type="project" value="InterPro"/>
</dbReference>
<organism evidence="7 8">
    <name type="scientific">Klebsiella pneumoniae</name>
    <dbReference type="NCBI Taxonomy" id="573"/>
    <lineage>
        <taxon>Bacteria</taxon>
        <taxon>Pseudomonadati</taxon>
        <taxon>Pseudomonadota</taxon>
        <taxon>Gammaproteobacteria</taxon>
        <taxon>Enterobacterales</taxon>
        <taxon>Enterobacteriaceae</taxon>
        <taxon>Klebsiella/Raoultella group</taxon>
        <taxon>Klebsiella</taxon>
        <taxon>Klebsiella pneumoniae complex</taxon>
    </lineage>
</organism>
<evidence type="ECO:0000256" key="3">
    <source>
        <dbReference type="ARBA" id="ARBA00022692"/>
    </source>
</evidence>
<keyword evidence="1" id="KW-1003">Cell membrane</keyword>
<gene>
    <name evidence="7" type="ORF">NCTC5047_04066</name>
</gene>
<dbReference type="EMBL" id="UGLH01000006">
    <property type="protein sequence ID" value="STT83072.1"/>
    <property type="molecule type" value="Genomic_DNA"/>
</dbReference>
<dbReference type="AlphaFoldDB" id="A0A377XIR9"/>
<evidence type="ECO:0000313" key="7">
    <source>
        <dbReference type="EMBL" id="STT83072.1"/>
    </source>
</evidence>
<protein>
    <submittedName>
        <fullName evidence="7">ECA polymerase</fullName>
    </submittedName>
</protein>
<feature type="transmembrane region" description="Helical" evidence="6">
    <location>
        <begin position="12"/>
        <end position="31"/>
    </location>
</feature>
<keyword evidence="4 6" id="KW-1133">Transmembrane helix</keyword>
<evidence type="ECO:0000256" key="4">
    <source>
        <dbReference type="ARBA" id="ARBA00022989"/>
    </source>
</evidence>
<keyword evidence="3 6" id="KW-0812">Transmembrane</keyword>
<accession>A0A377XIR9</accession>
<feature type="transmembrane region" description="Helical" evidence="6">
    <location>
        <begin position="43"/>
        <end position="63"/>
    </location>
</feature>
<evidence type="ECO:0000256" key="2">
    <source>
        <dbReference type="ARBA" id="ARBA00022519"/>
    </source>
</evidence>
<keyword evidence="2" id="KW-0997">Cell inner membrane</keyword>
<evidence type="ECO:0000256" key="1">
    <source>
        <dbReference type="ARBA" id="ARBA00022475"/>
    </source>
</evidence>
<evidence type="ECO:0000256" key="6">
    <source>
        <dbReference type="SAM" id="Phobius"/>
    </source>
</evidence>
<dbReference type="InterPro" id="IPR010691">
    <property type="entry name" value="WzyE"/>
</dbReference>
<dbReference type="Proteomes" id="UP000254340">
    <property type="component" value="Unassembled WGS sequence"/>
</dbReference>
<dbReference type="GO" id="GO:0016020">
    <property type="term" value="C:membrane"/>
    <property type="evidence" value="ECO:0007669"/>
    <property type="project" value="InterPro"/>
</dbReference>
<keyword evidence="5 6" id="KW-0472">Membrane</keyword>
<proteinExistence type="predicted"/>